<dbReference type="NCBIfam" id="NF041635">
    <property type="entry name" value="STM3941_fam"/>
    <property type="match status" value="1"/>
</dbReference>
<dbReference type="AlphaFoldDB" id="A0A521E8T1"/>
<sequence length="175" mass="19816">MNRKLFYESKAKLIGLASFGIFLSLVFGTVAICMMMGIIKMNGIMFFLSMIITMIMIPVSVKLISKVKRNEPTVIVSAEGIEMNGYVPKVGFIPWEDIDGCIPYSLKGQNLIGFILYDEEKYLNKFTGMNRKILEANRSLGYPAINVSLNTLKEKESFIKALEEQNVGFYLEKEQ</sequence>
<proteinExistence type="predicted"/>
<gene>
    <name evidence="2" type="ORF">SAMN06264849_108103</name>
</gene>
<reference evidence="2 3" key="1">
    <citation type="submission" date="2017-05" db="EMBL/GenBank/DDBJ databases">
        <authorList>
            <person name="Varghese N."/>
            <person name="Submissions S."/>
        </authorList>
    </citation>
    <scope>NUCLEOTIDE SEQUENCE [LARGE SCALE GENOMIC DNA]</scope>
    <source>
        <strain evidence="2 3">DSM 45474</strain>
    </source>
</reference>
<name>A0A521E8T1_9BACL</name>
<protein>
    <submittedName>
        <fullName evidence="2">Uncharacterized protein</fullName>
    </submittedName>
</protein>
<evidence type="ECO:0000313" key="3">
    <source>
        <dbReference type="Proteomes" id="UP000315636"/>
    </source>
</evidence>
<dbReference type="Proteomes" id="UP000315636">
    <property type="component" value="Unassembled WGS sequence"/>
</dbReference>
<evidence type="ECO:0000313" key="2">
    <source>
        <dbReference type="EMBL" id="SMO80356.1"/>
    </source>
</evidence>
<dbReference type="RefSeq" id="WP_142506065.1">
    <property type="nucleotide sequence ID" value="NZ_FXTI01000008.1"/>
</dbReference>
<feature type="transmembrane region" description="Helical" evidence="1">
    <location>
        <begin position="44"/>
        <end position="64"/>
    </location>
</feature>
<organism evidence="2 3">
    <name type="scientific">Melghirimyces algeriensis</name>
    <dbReference type="NCBI Taxonomy" id="910412"/>
    <lineage>
        <taxon>Bacteria</taxon>
        <taxon>Bacillati</taxon>
        <taxon>Bacillota</taxon>
        <taxon>Bacilli</taxon>
        <taxon>Bacillales</taxon>
        <taxon>Thermoactinomycetaceae</taxon>
        <taxon>Melghirimyces</taxon>
    </lineage>
</organism>
<keyword evidence="1" id="KW-0812">Transmembrane</keyword>
<dbReference type="InterPro" id="IPR048136">
    <property type="entry name" value="STM3941-like"/>
</dbReference>
<keyword evidence="1" id="KW-1133">Transmembrane helix</keyword>
<accession>A0A521E8T1</accession>
<dbReference type="OrthoDB" id="2850020at2"/>
<dbReference type="EMBL" id="FXTI01000008">
    <property type="protein sequence ID" value="SMO80356.1"/>
    <property type="molecule type" value="Genomic_DNA"/>
</dbReference>
<feature type="transmembrane region" description="Helical" evidence="1">
    <location>
        <begin position="12"/>
        <end position="38"/>
    </location>
</feature>
<evidence type="ECO:0000256" key="1">
    <source>
        <dbReference type="SAM" id="Phobius"/>
    </source>
</evidence>
<keyword evidence="1" id="KW-0472">Membrane</keyword>
<keyword evidence="3" id="KW-1185">Reference proteome</keyword>